<feature type="domain" description="Peptidoglycan binding-like" evidence="1">
    <location>
        <begin position="2"/>
        <end position="33"/>
    </location>
</feature>
<evidence type="ECO:0000259" key="1">
    <source>
        <dbReference type="Pfam" id="PF01471"/>
    </source>
</evidence>
<dbReference type="Pfam" id="PF01471">
    <property type="entry name" value="PG_binding_1"/>
    <property type="match status" value="1"/>
</dbReference>
<evidence type="ECO:0000313" key="2">
    <source>
        <dbReference type="EMBL" id="ABP71948.1"/>
    </source>
</evidence>
<sequence length="81" mass="8588">MDVRDIQRLLAAAGLYKGAIDGDPGPLTMAAVAVSPRTALDLLARIQKHTAHAGKRSFHGLSKTTPEQLDLFDALSLPKPA</sequence>
<name>A4WX34_CERS5</name>
<dbReference type="SUPFAM" id="SSF47090">
    <property type="entry name" value="PGBD-like"/>
    <property type="match status" value="1"/>
</dbReference>
<dbReference type="AlphaFoldDB" id="A4WX34"/>
<dbReference type="KEGG" id="rsq:Rsph17025_3064"/>
<dbReference type="InterPro" id="IPR036366">
    <property type="entry name" value="PGBDSf"/>
</dbReference>
<dbReference type="InterPro" id="IPR002477">
    <property type="entry name" value="Peptidoglycan-bd-like"/>
</dbReference>
<proteinExistence type="predicted"/>
<protein>
    <recommendedName>
        <fullName evidence="1">Peptidoglycan binding-like domain-containing protein</fullName>
    </recommendedName>
</protein>
<dbReference type="HOGENOM" id="CLU_2571617_0_0_5"/>
<dbReference type="Gene3D" id="1.10.101.10">
    <property type="entry name" value="PGBD-like superfamily/PGBD"/>
    <property type="match status" value="1"/>
</dbReference>
<organism evidence="2">
    <name type="scientific">Cereibacter sphaeroides (strain ATCC 17025 / ATH 2.4.3)</name>
    <name type="common">Rhodobacter sphaeroides</name>
    <dbReference type="NCBI Taxonomy" id="349102"/>
    <lineage>
        <taxon>Bacteria</taxon>
        <taxon>Pseudomonadati</taxon>
        <taxon>Pseudomonadota</taxon>
        <taxon>Alphaproteobacteria</taxon>
        <taxon>Rhodobacterales</taxon>
        <taxon>Paracoccaceae</taxon>
        <taxon>Cereibacter</taxon>
    </lineage>
</organism>
<dbReference type="InterPro" id="IPR036365">
    <property type="entry name" value="PGBD-like_sf"/>
</dbReference>
<gene>
    <name evidence="2" type="ordered locus">Rsph17025_3064</name>
</gene>
<accession>A4WX34</accession>
<reference evidence="2" key="1">
    <citation type="submission" date="2007-04" db="EMBL/GenBank/DDBJ databases">
        <title>Complete sequence of chromosome of Rhodobacter sphaeroides ATCC 17025.</title>
        <authorList>
            <consortium name="US DOE Joint Genome Institute"/>
            <person name="Copeland A."/>
            <person name="Lucas S."/>
            <person name="Lapidus A."/>
            <person name="Barry K."/>
            <person name="Detter J.C."/>
            <person name="Glavina del Rio T."/>
            <person name="Hammon N."/>
            <person name="Israni S."/>
            <person name="Dalin E."/>
            <person name="Tice H."/>
            <person name="Pitluck S."/>
            <person name="Chertkov O."/>
            <person name="Brettin T."/>
            <person name="Bruce D."/>
            <person name="Han C."/>
            <person name="Schmutz J."/>
            <person name="Larimer F."/>
            <person name="Land M."/>
            <person name="Hauser L."/>
            <person name="Kyrpides N."/>
            <person name="Kim E."/>
            <person name="Richardson P."/>
            <person name="Mackenzie C."/>
            <person name="Choudhary M."/>
            <person name="Donohue T.J."/>
            <person name="Kaplan S."/>
        </authorList>
    </citation>
    <scope>NUCLEOTIDE SEQUENCE [LARGE SCALE GENOMIC DNA]</scope>
    <source>
        <strain evidence="2">ATCC 17025</strain>
    </source>
</reference>
<dbReference type="EMBL" id="CP000661">
    <property type="protein sequence ID" value="ABP71948.1"/>
    <property type="molecule type" value="Genomic_DNA"/>
</dbReference>